<dbReference type="Pfam" id="PF13637">
    <property type="entry name" value="Ank_4"/>
    <property type="match status" value="1"/>
</dbReference>
<dbReference type="PANTHER" id="PTHR24201:SF15">
    <property type="entry name" value="ANKYRIN REPEAT DOMAIN-CONTAINING PROTEIN 66"/>
    <property type="match status" value="1"/>
</dbReference>
<organism evidence="4">
    <name type="scientific">Guillardia theta</name>
    <name type="common">Cryptophyte</name>
    <name type="synonym">Cryptomonas phi</name>
    <dbReference type="NCBI Taxonomy" id="55529"/>
    <lineage>
        <taxon>Eukaryota</taxon>
        <taxon>Cryptophyceae</taxon>
        <taxon>Pyrenomonadales</taxon>
        <taxon>Geminigeraceae</taxon>
        <taxon>Guillardia</taxon>
    </lineage>
</organism>
<dbReference type="SMART" id="SM00248">
    <property type="entry name" value="ANK"/>
    <property type="match status" value="4"/>
</dbReference>
<dbReference type="EMBL" id="HBKN01031913">
    <property type="protein sequence ID" value="CAE2316991.1"/>
    <property type="molecule type" value="Transcribed_RNA"/>
</dbReference>
<dbReference type="SUPFAM" id="SSF48403">
    <property type="entry name" value="Ankyrin repeat"/>
    <property type="match status" value="1"/>
</dbReference>
<reference evidence="4" key="1">
    <citation type="submission" date="2021-01" db="EMBL/GenBank/DDBJ databases">
        <authorList>
            <person name="Corre E."/>
            <person name="Pelletier E."/>
            <person name="Niang G."/>
            <person name="Scheremetjew M."/>
            <person name="Finn R."/>
            <person name="Kale V."/>
            <person name="Holt S."/>
            <person name="Cochrane G."/>
            <person name="Meng A."/>
            <person name="Brown T."/>
            <person name="Cohen L."/>
        </authorList>
    </citation>
    <scope>NUCLEOTIDE SEQUENCE</scope>
    <source>
        <strain evidence="4">CCMP 2712</strain>
    </source>
</reference>
<dbReference type="Gene3D" id="1.25.40.20">
    <property type="entry name" value="Ankyrin repeat-containing domain"/>
    <property type="match status" value="2"/>
</dbReference>
<evidence type="ECO:0000256" key="1">
    <source>
        <dbReference type="ARBA" id="ARBA00022737"/>
    </source>
</evidence>
<dbReference type="AlphaFoldDB" id="A0A7S4L705"/>
<keyword evidence="2 3" id="KW-0040">ANK repeat</keyword>
<keyword evidence="1" id="KW-0677">Repeat</keyword>
<dbReference type="PANTHER" id="PTHR24201">
    <property type="entry name" value="ANK_REP_REGION DOMAIN-CONTAINING PROTEIN"/>
    <property type="match status" value="1"/>
</dbReference>
<protein>
    <submittedName>
        <fullName evidence="4">Uncharacterized protein</fullName>
    </submittedName>
</protein>
<sequence>MNDESLCRIGKTSGAKQMRTVLHDIILNDDDEELNDFFKDPSNKRMINEPDAIGWTPLHWACSKGLKNSVSALLENGADPNKGTDYDGWTPAHDAARCGNSEILEMLAKAGANIETTTSSGTRPLHYAVQYGRTKAMQWMCKEGCDVDAPNVAGWSPLHFAVRHGRVHAAHMLLDLGAVANMPDKSGHTPEDLARITKDKIKKGILHLEESVQLDDFEKIADMLAEKTKAQRDAAVSMAKHALENADSHFEAEDYFGAIEHLQVARDEYARVGMRDESAQCSKRIAECEELLEREQHHESSTH</sequence>
<gene>
    <name evidence="4" type="ORF">GTHE00462_LOCUS24830</name>
</gene>
<feature type="repeat" description="ANK" evidence="3">
    <location>
        <begin position="53"/>
        <end position="85"/>
    </location>
</feature>
<proteinExistence type="predicted"/>
<accession>A0A7S4L705</accession>
<dbReference type="InterPro" id="IPR050776">
    <property type="entry name" value="Ank_Repeat/CDKN_Inhibitor"/>
</dbReference>
<name>A0A7S4L705_GUITH</name>
<dbReference type="PROSITE" id="PS50297">
    <property type="entry name" value="ANK_REP_REGION"/>
    <property type="match status" value="4"/>
</dbReference>
<dbReference type="Pfam" id="PF12796">
    <property type="entry name" value="Ank_2"/>
    <property type="match status" value="1"/>
</dbReference>
<feature type="repeat" description="ANK" evidence="3">
    <location>
        <begin position="120"/>
        <end position="152"/>
    </location>
</feature>
<feature type="repeat" description="ANK" evidence="3">
    <location>
        <begin position="87"/>
        <end position="119"/>
    </location>
</feature>
<evidence type="ECO:0000313" key="4">
    <source>
        <dbReference type="EMBL" id="CAE2316991.1"/>
    </source>
</evidence>
<feature type="repeat" description="ANK" evidence="3">
    <location>
        <begin position="153"/>
        <end position="185"/>
    </location>
</feature>
<dbReference type="InterPro" id="IPR036770">
    <property type="entry name" value="Ankyrin_rpt-contain_sf"/>
</dbReference>
<evidence type="ECO:0000256" key="3">
    <source>
        <dbReference type="PROSITE-ProRule" id="PRU00023"/>
    </source>
</evidence>
<dbReference type="PROSITE" id="PS50088">
    <property type="entry name" value="ANK_REPEAT"/>
    <property type="match status" value="4"/>
</dbReference>
<evidence type="ECO:0000256" key="2">
    <source>
        <dbReference type="ARBA" id="ARBA00023043"/>
    </source>
</evidence>
<dbReference type="InterPro" id="IPR002110">
    <property type="entry name" value="Ankyrin_rpt"/>
</dbReference>